<comment type="caution">
    <text evidence="3">The sequence shown here is derived from an EMBL/GenBank/DDBJ whole genome shotgun (WGS) entry which is preliminary data.</text>
</comment>
<dbReference type="Proteomes" id="UP000433575">
    <property type="component" value="Unassembled WGS sequence"/>
</dbReference>
<dbReference type="InterPro" id="IPR019079">
    <property type="entry name" value="Capsule_synth_CapA"/>
</dbReference>
<gene>
    <name evidence="4" type="ORF">GKD88_01510</name>
    <name evidence="3" type="ORF">GKE08_01500</name>
</gene>
<organism evidence="3 5">
    <name type="scientific">Holdemania massiliensis</name>
    <dbReference type="NCBI Taxonomy" id="1468449"/>
    <lineage>
        <taxon>Bacteria</taxon>
        <taxon>Bacillati</taxon>
        <taxon>Bacillota</taxon>
        <taxon>Erysipelotrichia</taxon>
        <taxon>Erysipelotrichales</taxon>
        <taxon>Erysipelotrichaceae</taxon>
        <taxon>Holdemania</taxon>
    </lineage>
</organism>
<evidence type="ECO:0000313" key="4">
    <source>
        <dbReference type="EMBL" id="MSC31803.1"/>
    </source>
</evidence>
<dbReference type="EMBL" id="WKPI01000001">
    <property type="protein sequence ID" value="MSC31803.1"/>
    <property type="molecule type" value="Genomic_DNA"/>
</dbReference>
<dbReference type="SUPFAM" id="SSF56300">
    <property type="entry name" value="Metallo-dependent phosphatases"/>
    <property type="match status" value="1"/>
</dbReference>
<protein>
    <submittedName>
        <fullName evidence="3">CapA family protein</fullName>
    </submittedName>
</protein>
<name>A0A6N7S2C2_9FIRM</name>
<proteinExistence type="inferred from homology"/>
<feature type="domain" description="Capsule synthesis protein CapA" evidence="2">
    <location>
        <begin position="63"/>
        <end position="304"/>
    </location>
</feature>
<dbReference type="InterPro" id="IPR052169">
    <property type="entry name" value="CW_Biosynth-Accessory"/>
</dbReference>
<dbReference type="EMBL" id="WKPJ01000001">
    <property type="protein sequence ID" value="MSA88007.1"/>
    <property type="molecule type" value="Genomic_DNA"/>
</dbReference>
<dbReference type="CDD" id="cd07381">
    <property type="entry name" value="MPP_CapA"/>
    <property type="match status" value="1"/>
</dbReference>
<evidence type="ECO:0000256" key="1">
    <source>
        <dbReference type="ARBA" id="ARBA00005662"/>
    </source>
</evidence>
<dbReference type="PANTHER" id="PTHR33393:SF12">
    <property type="entry name" value="CAPSULE BIOSYNTHESIS PROTEIN CAPA"/>
    <property type="match status" value="1"/>
</dbReference>
<dbReference type="AlphaFoldDB" id="A0A6N7S2C2"/>
<keyword evidence="6" id="KW-1185">Reference proteome</keyword>
<evidence type="ECO:0000313" key="6">
    <source>
        <dbReference type="Proteomes" id="UP000480929"/>
    </source>
</evidence>
<dbReference type="RefSeq" id="WP_154237646.1">
    <property type="nucleotide sequence ID" value="NZ_CALJPI010000163.1"/>
</dbReference>
<dbReference type="SMART" id="SM00854">
    <property type="entry name" value="PGA_cap"/>
    <property type="match status" value="1"/>
</dbReference>
<comment type="similarity">
    <text evidence="1">Belongs to the CapA family.</text>
</comment>
<dbReference type="Proteomes" id="UP000480929">
    <property type="component" value="Unassembled WGS sequence"/>
</dbReference>
<dbReference type="OrthoDB" id="9810906at2"/>
<evidence type="ECO:0000313" key="3">
    <source>
        <dbReference type="EMBL" id="MSA88007.1"/>
    </source>
</evidence>
<dbReference type="PANTHER" id="PTHR33393">
    <property type="entry name" value="POLYGLUTAMINE SYNTHESIS ACCESSORY PROTEIN RV0574C-RELATED"/>
    <property type="match status" value="1"/>
</dbReference>
<evidence type="ECO:0000313" key="5">
    <source>
        <dbReference type="Proteomes" id="UP000433575"/>
    </source>
</evidence>
<sequence>MNQKQTMKNLMRTVIALLILLGALLMVLAVITLQKPKDGEVQIAATPQTTSTPQPTPMVEKAELLMAGDALLHGAVYTDAKTAEGGYDFTEMMSTLNRVVDHYDLKYYNQETILGGTELGLSTYPCFNSPQEFGDTMMNLGFNLVSLANNHTLDRGEQAILNSLDYWSNQNALTAGSYSSFDDREELRIRQINGISYTLLSYTYGTNGIAVPKGKEYLVNVYTDEMLLEDIAKARGEVDVLMVAMHWGEEYTHEPTSEQRRLAQLLADAGVDIIIGSHPHVVQPIEWIDDTLCIYSLGNLISAQDGTYKRIGLLAGVTITKTTFEGQSHIQLSAPRADLVYTQYTKGYHNFKLKFFDEIEESELKDVWGVYDQYGKIVTDGGAVDQLGGL</sequence>
<dbReference type="InterPro" id="IPR029052">
    <property type="entry name" value="Metallo-depent_PP-like"/>
</dbReference>
<dbReference type="Pfam" id="PF09587">
    <property type="entry name" value="PGA_cap"/>
    <property type="match status" value="1"/>
</dbReference>
<reference evidence="5 6" key="1">
    <citation type="journal article" date="2019" name="Nat. Med.">
        <title>A library of human gut bacterial isolates paired with longitudinal multiomics data enables mechanistic microbiome research.</title>
        <authorList>
            <person name="Poyet M."/>
            <person name="Groussin M."/>
            <person name="Gibbons S.M."/>
            <person name="Avila-Pacheco J."/>
            <person name="Jiang X."/>
            <person name="Kearney S.M."/>
            <person name="Perrotta A.R."/>
            <person name="Berdy B."/>
            <person name="Zhao S."/>
            <person name="Lieberman T.D."/>
            <person name="Swanson P.K."/>
            <person name="Smith M."/>
            <person name="Roesemann S."/>
            <person name="Alexander J.E."/>
            <person name="Rich S.A."/>
            <person name="Livny J."/>
            <person name="Vlamakis H."/>
            <person name="Clish C."/>
            <person name="Bullock K."/>
            <person name="Deik A."/>
            <person name="Scott J."/>
            <person name="Pierce K.A."/>
            <person name="Xavier R.J."/>
            <person name="Alm E.J."/>
        </authorList>
    </citation>
    <scope>NUCLEOTIDE SEQUENCE [LARGE SCALE GENOMIC DNA]</scope>
    <source>
        <strain evidence="3 5">BIOML-A4</strain>
        <strain evidence="4 6">BIOML-A5</strain>
    </source>
</reference>
<accession>A0A6N7S2C2</accession>
<dbReference type="Gene3D" id="3.60.21.10">
    <property type="match status" value="1"/>
</dbReference>
<evidence type="ECO:0000259" key="2">
    <source>
        <dbReference type="SMART" id="SM00854"/>
    </source>
</evidence>